<comment type="caution">
    <text evidence="2">The sequence shown here is derived from an EMBL/GenBank/DDBJ whole genome shotgun (WGS) entry which is preliminary data.</text>
</comment>
<evidence type="ECO:0000313" key="3">
    <source>
        <dbReference type="Proteomes" id="UP000324800"/>
    </source>
</evidence>
<accession>A0A5J4TV17</accession>
<feature type="transmembrane region" description="Helical" evidence="1">
    <location>
        <begin position="176"/>
        <end position="194"/>
    </location>
</feature>
<name>A0A5J4TV17_9EUKA</name>
<dbReference type="AlphaFoldDB" id="A0A5J4TV17"/>
<evidence type="ECO:0000256" key="1">
    <source>
        <dbReference type="SAM" id="Phobius"/>
    </source>
</evidence>
<keyword evidence="1" id="KW-0472">Membrane</keyword>
<sequence length="201" mass="23302">TSRKDRGIPHGLRVDQGRKLLTEFLDNINMIKETLKMIIDGQKLNTQKKYMQTMGVFDDWMKEKNHTIQDIMNQKIPFKHTEFMTWLTRTRKTKPSSAKHHVSILKKLINIPVACVVSLYTVVETCTVPNMRESIVLGINAWCFAEDGFVFLVLINQVMNSVFIFPVRLLLRVESLDFSGGGISLLFFIFFHGFRTRELFA</sequence>
<evidence type="ECO:0000313" key="2">
    <source>
        <dbReference type="EMBL" id="KAA6362127.1"/>
    </source>
</evidence>
<organism evidence="2 3">
    <name type="scientific">Streblomastix strix</name>
    <dbReference type="NCBI Taxonomy" id="222440"/>
    <lineage>
        <taxon>Eukaryota</taxon>
        <taxon>Metamonada</taxon>
        <taxon>Preaxostyla</taxon>
        <taxon>Oxymonadida</taxon>
        <taxon>Streblomastigidae</taxon>
        <taxon>Streblomastix</taxon>
    </lineage>
</organism>
<dbReference type="Proteomes" id="UP000324800">
    <property type="component" value="Unassembled WGS sequence"/>
</dbReference>
<dbReference type="EMBL" id="SNRW01024618">
    <property type="protein sequence ID" value="KAA6362127.1"/>
    <property type="molecule type" value="Genomic_DNA"/>
</dbReference>
<protein>
    <submittedName>
        <fullName evidence="2">Uncharacterized protein</fullName>
    </submittedName>
</protein>
<keyword evidence="1" id="KW-1133">Transmembrane helix</keyword>
<gene>
    <name evidence="2" type="ORF">EZS28_042345</name>
</gene>
<proteinExistence type="predicted"/>
<keyword evidence="1" id="KW-0812">Transmembrane</keyword>
<feature type="non-terminal residue" evidence="2">
    <location>
        <position position="1"/>
    </location>
</feature>
<reference evidence="2 3" key="1">
    <citation type="submission" date="2019-03" db="EMBL/GenBank/DDBJ databases">
        <title>Single cell metagenomics reveals metabolic interactions within the superorganism composed of flagellate Streblomastix strix and complex community of Bacteroidetes bacteria on its surface.</title>
        <authorList>
            <person name="Treitli S.C."/>
            <person name="Kolisko M."/>
            <person name="Husnik F."/>
            <person name="Keeling P."/>
            <person name="Hampl V."/>
        </authorList>
    </citation>
    <scope>NUCLEOTIDE SEQUENCE [LARGE SCALE GENOMIC DNA]</scope>
    <source>
        <strain evidence="2">ST1C</strain>
    </source>
</reference>